<organism evidence="1">
    <name type="scientific">Fibrocapsa japonica</name>
    <dbReference type="NCBI Taxonomy" id="94617"/>
    <lineage>
        <taxon>Eukaryota</taxon>
        <taxon>Sar</taxon>
        <taxon>Stramenopiles</taxon>
        <taxon>Ochrophyta</taxon>
        <taxon>Raphidophyceae</taxon>
        <taxon>Chattonellales</taxon>
        <taxon>Chattonellaceae</taxon>
        <taxon>Fibrocapsa</taxon>
    </lineage>
</organism>
<name>A0A7S2Y1T2_9STRA</name>
<reference evidence="1" key="1">
    <citation type="submission" date="2021-01" db="EMBL/GenBank/DDBJ databases">
        <authorList>
            <person name="Corre E."/>
            <person name="Pelletier E."/>
            <person name="Niang G."/>
            <person name="Scheremetjew M."/>
            <person name="Finn R."/>
            <person name="Kale V."/>
            <person name="Holt S."/>
            <person name="Cochrane G."/>
            <person name="Meng A."/>
            <person name="Brown T."/>
            <person name="Cohen L."/>
        </authorList>
    </citation>
    <scope>NUCLEOTIDE SEQUENCE</scope>
    <source>
        <strain evidence="1">CCMP1661</strain>
    </source>
</reference>
<proteinExistence type="predicted"/>
<sequence length="228" mass="25814">MVQHFTAQAPFESFPLWGFGISPQTPENSDDHIHASPRNNPWTGLARAFNRGVSQKILLDDGLSVDDQLALKRVASQQSIMDDGFSTCDTPVSKVKTSGTEKEGNCRTREWNTMMQSVREWSDHRHRFHKNGHCKDKTCAGKHDPPTPMLSPSPVERKDVFFCEEVVDEEVVDRVIREISNIPIGNVNTVLRPTHKRSDLEIHIEEPFDRLECSSDDIQKQCEGCAIC</sequence>
<protein>
    <submittedName>
        <fullName evidence="1">Uncharacterized protein</fullName>
    </submittedName>
</protein>
<dbReference type="EMBL" id="HBHR01022959">
    <property type="protein sequence ID" value="CAD9874379.1"/>
    <property type="molecule type" value="Transcribed_RNA"/>
</dbReference>
<gene>
    <name evidence="1" type="ORF">FJAP1339_LOCUS11777</name>
</gene>
<accession>A0A7S2Y1T2</accession>
<dbReference type="AlphaFoldDB" id="A0A7S2Y1T2"/>
<evidence type="ECO:0000313" key="1">
    <source>
        <dbReference type="EMBL" id="CAD9874379.1"/>
    </source>
</evidence>